<dbReference type="HOGENOM" id="CLU_029425_4_3_9"/>
<feature type="compositionally biased region" description="Basic and acidic residues" evidence="2">
    <location>
        <begin position="40"/>
        <end position="63"/>
    </location>
</feature>
<dbReference type="PANTHER" id="PTHR21666">
    <property type="entry name" value="PEPTIDASE-RELATED"/>
    <property type="match status" value="1"/>
</dbReference>
<dbReference type="Proteomes" id="UP000027980">
    <property type="component" value="Chromosome"/>
</dbReference>
<evidence type="ECO:0000313" key="5">
    <source>
        <dbReference type="EMBL" id="AIF66154.1"/>
    </source>
</evidence>
<protein>
    <recommendedName>
        <fullName evidence="4">BAG domain-containing protein</fullName>
    </recommendedName>
</protein>
<feature type="compositionally biased region" description="Low complexity" evidence="2">
    <location>
        <begin position="330"/>
        <end position="361"/>
    </location>
</feature>
<feature type="compositionally biased region" description="Basic and acidic residues" evidence="2">
    <location>
        <begin position="260"/>
        <end position="303"/>
    </location>
</feature>
<dbReference type="InterPro" id="IPR003103">
    <property type="entry name" value="BAG_domain"/>
</dbReference>
<feature type="region of interest" description="Disordered" evidence="2">
    <location>
        <begin position="36"/>
        <end position="63"/>
    </location>
</feature>
<proteinExistence type="predicted"/>
<feature type="compositionally biased region" description="Basic and acidic residues" evidence="2">
    <location>
        <begin position="313"/>
        <end position="328"/>
    </location>
</feature>
<keyword evidence="1 3" id="KW-0732">Signal</keyword>
<dbReference type="Pfam" id="PF01551">
    <property type="entry name" value="Peptidase_M23"/>
    <property type="match status" value="1"/>
</dbReference>
<dbReference type="AlphaFoldDB" id="A0A075LIC0"/>
<feature type="region of interest" description="Disordered" evidence="2">
    <location>
        <begin position="260"/>
        <end position="375"/>
    </location>
</feature>
<dbReference type="GeneID" id="34221499"/>
<dbReference type="PANTHER" id="PTHR21666:SF270">
    <property type="entry name" value="MUREIN HYDROLASE ACTIVATOR ENVC"/>
    <property type="match status" value="1"/>
</dbReference>
<organism evidence="5 6">
    <name type="scientific">Terribacillus saccharophilus</name>
    <dbReference type="NCBI Taxonomy" id="361277"/>
    <lineage>
        <taxon>Bacteria</taxon>
        <taxon>Bacillati</taxon>
        <taxon>Bacillota</taxon>
        <taxon>Bacilli</taxon>
        <taxon>Bacillales</taxon>
        <taxon>Bacillaceae</taxon>
        <taxon>Terribacillus</taxon>
    </lineage>
</organism>
<dbReference type="GO" id="GO:0051087">
    <property type="term" value="F:protein-folding chaperone binding"/>
    <property type="evidence" value="ECO:0007669"/>
    <property type="project" value="InterPro"/>
</dbReference>
<feature type="domain" description="BAG" evidence="4">
    <location>
        <begin position="30"/>
        <end position="105"/>
    </location>
</feature>
<dbReference type="RefSeq" id="WP_038559582.1">
    <property type="nucleotide sequence ID" value="NZ_CP008876.1"/>
</dbReference>
<gene>
    <name evidence="5" type="ORF">GZ22_05620</name>
</gene>
<evidence type="ECO:0000313" key="6">
    <source>
        <dbReference type="Proteomes" id="UP000027980"/>
    </source>
</evidence>
<dbReference type="SUPFAM" id="SSF51261">
    <property type="entry name" value="Duplicated hybrid motif"/>
    <property type="match status" value="1"/>
</dbReference>
<reference evidence="5 6" key="1">
    <citation type="submission" date="2014-07" db="EMBL/GenBank/DDBJ databases">
        <title>Complete genome sequence of a moderately halophilic bacterium Terribacillus aidingensis MP602, isolated from Cryptomeria fortunei in Tianmu mountain in China.</title>
        <authorList>
            <person name="Wang Y."/>
            <person name="Lu P."/>
            <person name="Zhang L."/>
        </authorList>
    </citation>
    <scope>NUCLEOTIDE SEQUENCE [LARGE SCALE GENOMIC DNA]</scope>
    <source>
        <strain evidence="5 6">MP602</strain>
    </source>
</reference>
<dbReference type="InterPro" id="IPR016047">
    <property type="entry name" value="M23ase_b-sheet_dom"/>
</dbReference>
<feature type="signal peptide" evidence="3">
    <location>
        <begin position="1"/>
        <end position="30"/>
    </location>
</feature>
<dbReference type="SUPFAM" id="SSF90257">
    <property type="entry name" value="Myosin rod fragments"/>
    <property type="match status" value="1"/>
</dbReference>
<dbReference type="Gene3D" id="2.70.70.10">
    <property type="entry name" value="Glucose Permease (Domain IIA)"/>
    <property type="match status" value="1"/>
</dbReference>
<dbReference type="InterPro" id="IPR057309">
    <property type="entry name" value="PcsB_CC"/>
</dbReference>
<dbReference type="CDD" id="cd12797">
    <property type="entry name" value="M23_peptidase"/>
    <property type="match status" value="1"/>
</dbReference>
<evidence type="ECO:0000256" key="1">
    <source>
        <dbReference type="ARBA" id="ARBA00022729"/>
    </source>
</evidence>
<sequence length="494" mass="54219">MRKKWLHIGLAAVIGTAALVLPVSSNVAYAYEDLDEQRDEVERKKSENEEQQSKKTKKQDDLQAAAEKLRAELEKIDGKIGETNTKLADTESEISSLETDIDTLKSEIADLEVRIEERHGLLKDRIHSLQKSGGQVKYLDVIMESKSFSDFLNRVDAVSTIMGADQELMEAQQQDLADVESKKSERQTKLVRVEKQADVLEETKQTLTDQQEEKDKLIADVMKEYDLTSEELVSLSEESALLAAQEDAIAAEVAYRDKQKAEEEARKEEERQRAEQEKQEEAARVAAAEKEAAAKAEKEEEKAAASAASKPAVKQEPKQETATKKQTVESKSTASNSASSAPKQQAKPAPKQEQQPTKAPASSGDFITPAPGSITSGFGPRWGTFHYGIDIAKRGSNVPIWAAASGTVSQAYYSSSYGNVIFVSHSIDGKTYTTVYAHLTSMQVSAGQRVSQGQQIGTMGNTGMSQGQHLHFELHTGPWNGSKSNAVNPIPYLN</sequence>
<dbReference type="EMBL" id="CP008876">
    <property type="protein sequence ID" value="AIF66154.1"/>
    <property type="molecule type" value="Genomic_DNA"/>
</dbReference>
<feature type="chain" id="PRO_5001707684" description="BAG domain-containing protein" evidence="3">
    <location>
        <begin position="31"/>
        <end position="494"/>
    </location>
</feature>
<dbReference type="PROSITE" id="PS51035">
    <property type="entry name" value="BAG"/>
    <property type="match status" value="1"/>
</dbReference>
<dbReference type="InterPro" id="IPR011055">
    <property type="entry name" value="Dup_hybrid_motif"/>
</dbReference>
<evidence type="ECO:0000259" key="4">
    <source>
        <dbReference type="PROSITE" id="PS51035"/>
    </source>
</evidence>
<evidence type="ECO:0000256" key="2">
    <source>
        <dbReference type="SAM" id="MobiDB-lite"/>
    </source>
</evidence>
<evidence type="ECO:0000256" key="3">
    <source>
        <dbReference type="SAM" id="SignalP"/>
    </source>
</evidence>
<dbReference type="KEGG" id="tap:GZ22_05620"/>
<dbReference type="OrthoDB" id="9805070at2"/>
<accession>A0A075LIC0</accession>
<name>A0A075LIC0_9BACI</name>
<dbReference type="Gene3D" id="6.10.250.3150">
    <property type="match status" value="1"/>
</dbReference>
<dbReference type="InterPro" id="IPR050570">
    <property type="entry name" value="Cell_wall_metabolism_enzyme"/>
</dbReference>
<dbReference type="Pfam" id="PF24568">
    <property type="entry name" value="CC_PcsB"/>
    <property type="match status" value="1"/>
</dbReference>
<dbReference type="GO" id="GO:0004222">
    <property type="term" value="F:metalloendopeptidase activity"/>
    <property type="evidence" value="ECO:0007669"/>
    <property type="project" value="TreeGrafter"/>
</dbReference>